<evidence type="ECO:0000259" key="5">
    <source>
        <dbReference type="PROSITE" id="PS50222"/>
    </source>
</evidence>
<feature type="compositionally biased region" description="Basic and acidic residues" evidence="4">
    <location>
        <begin position="385"/>
        <end position="394"/>
    </location>
</feature>
<evidence type="ECO:0000313" key="6">
    <source>
        <dbReference type="EMBL" id="EDQ87495.1"/>
    </source>
</evidence>
<feature type="compositionally biased region" description="Basic residues" evidence="4">
    <location>
        <begin position="395"/>
        <end position="405"/>
    </location>
</feature>
<accession>A9V4Q3</accession>
<evidence type="ECO:0000256" key="3">
    <source>
        <dbReference type="ARBA" id="ARBA00022837"/>
    </source>
</evidence>
<dbReference type="InterPro" id="IPR018247">
    <property type="entry name" value="EF_Hand_1_Ca_BS"/>
</dbReference>
<dbReference type="PANTHER" id="PTHR34524">
    <property type="entry name" value="CALCYPHOSIN"/>
    <property type="match status" value="1"/>
</dbReference>
<proteinExistence type="predicted"/>
<feature type="domain" description="EF-hand" evidence="5">
    <location>
        <begin position="98"/>
        <end position="124"/>
    </location>
</feature>
<keyword evidence="3" id="KW-0106">Calcium</keyword>
<evidence type="ECO:0000256" key="4">
    <source>
        <dbReference type="SAM" id="MobiDB-lite"/>
    </source>
</evidence>
<dbReference type="GeneID" id="5892908"/>
<protein>
    <recommendedName>
        <fullName evidence="5">EF-hand domain-containing protein</fullName>
    </recommendedName>
</protein>
<evidence type="ECO:0000313" key="7">
    <source>
        <dbReference type="Proteomes" id="UP000001357"/>
    </source>
</evidence>
<dbReference type="Gene3D" id="1.10.238.10">
    <property type="entry name" value="EF-hand"/>
    <property type="match status" value="3"/>
</dbReference>
<dbReference type="AlphaFoldDB" id="A9V4Q3"/>
<dbReference type="Proteomes" id="UP000001357">
    <property type="component" value="Unassembled WGS sequence"/>
</dbReference>
<dbReference type="Pfam" id="PF13499">
    <property type="entry name" value="EF-hand_7"/>
    <property type="match status" value="3"/>
</dbReference>
<dbReference type="RefSeq" id="XP_001747755.1">
    <property type="nucleotide sequence ID" value="XM_001747703.1"/>
</dbReference>
<dbReference type="InParanoid" id="A9V4Q3"/>
<dbReference type="InterPro" id="IPR011992">
    <property type="entry name" value="EF-hand-dom_pair"/>
</dbReference>
<organism evidence="6 7">
    <name type="scientific">Monosiga brevicollis</name>
    <name type="common">Choanoflagellate</name>
    <dbReference type="NCBI Taxonomy" id="81824"/>
    <lineage>
        <taxon>Eukaryota</taxon>
        <taxon>Choanoflagellata</taxon>
        <taxon>Craspedida</taxon>
        <taxon>Salpingoecidae</taxon>
        <taxon>Monosiga</taxon>
    </lineage>
</organism>
<feature type="domain" description="EF-hand" evidence="5">
    <location>
        <begin position="322"/>
        <end position="357"/>
    </location>
</feature>
<reference evidence="6 7" key="1">
    <citation type="journal article" date="2008" name="Nature">
        <title>The genome of the choanoflagellate Monosiga brevicollis and the origin of metazoans.</title>
        <authorList>
            <consortium name="JGI Sequencing"/>
            <person name="King N."/>
            <person name="Westbrook M.J."/>
            <person name="Young S.L."/>
            <person name="Kuo A."/>
            <person name="Abedin M."/>
            <person name="Chapman J."/>
            <person name="Fairclough S."/>
            <person name="Hellsten U."/>
            <person name="Isogai Y."/>
            <person name="Letunic I."/>
            <person name="Marr M."/>
            <person name="Pincus D."/>
            <person name="Putnam N."/>
            <person name="Rokas A."/>
            <person name="Wright K.J."/>
            <person name="Zuzow R."/>
            <person name="Dirks W."/>
            <person name="Good M."/>
            <person name="Goodstein D."/>
            <person name="Lemons D."/>
            <person name="Li W."/>
            <person name="Lyons J.B."/>
            <person name="Morris A."/>
            <person name="Nichols S."/>
            <person name="Richter D.J."/>
            <person name="Salamov A."/>
            <person name="Bork P."/>
            <person name="Lim W.A."/>
            <person name="Manning G."/>
            <person name="Miller W.T."/>
            <person name="McGinnis W."/>
            <person name="Shapiro H."/>
            <person name="Tjian R."/>
            <person name="Grigoriev I.V."/>
            <person name="Rokhsar D."/>
        </authorList>
    </citation>
    <scope>NUCLEOTIDE SEQUENCE [LARGE SCALE GENOMIC DNA]</scope>
    <source>
        <strain evidence="7">MX1 / ATCC 50154</strain>
    </source>
</reference>
<feature type="domain" description="EF-hand" evidence="5">
    <location>
        <begin position="488"/>
        <end position="523"/>
    </location>
</feature>
<keyword evidence="1" id="KW-0479">Metal-binding</keyword>
<dbReference type="CDD" id="cd00051">
    <property type="entry name" value="EFh"/>
    <property type="match status" value="2"/>
</dbReference>
<dbReference type="KEGG" id="mbr:MONBRDRAFT_33323"/>
<dbReference type="STRING" id="81824.A9V4Q3"/>
<dbReference type="GO" id="GO:0005509">
    <property type="term" value="F:calcium ion binding"/>
    <property type="evidence" value="ECO:0007669"/>
    <property type="project" value="InterPro"/>
</dbReference>
<dbReference type="InterPro" id="IPR002048">
    <property type="entry name" value="EF_hand_dom"/>
</dbReference>
<dbReference type="OMA" id="GDGDEWI"/>
<feature type="region of interest" description="Disordered" evidence="4">
    <location>
        <begin position="377"/>
        <end position="407"/>
    </location>
</feature>
<dbReference type="EMBL" id="CH991559">
    <property type="protein sequence ID" value="EDQ87495.1"/>
    <property type="molecule type" value="Genomic_DNA"/>
</dbReference>
<feature type="domain" description="EF-hand" evidence="5">
    <location>
        <begin position="524"/>
        <end position="556"/>
    </location>
</feature>
<name>A9V4Q3_MONBE</name>
<dbReference type="eggNOG" id="ENOG502S14U">
    <property type="taxonomic scope" value="Eukaryota"/>
</dbReference>
<feature type="domain" description="EF-hand" evidence="5">
    <location>
        <begin position="419"/>
        <end position="454"/>
    </location>
</feature>
<dbReference type="SUPFAM" id="SSF47473">
    <property type="entry name" value="EF-hand"/>
    <property type="match status" value="3"/>
</dbReference>
<dbReference type="InterPro" id="IPR051581">
    <property type="entry name" value="Ca-bind"/>
</dbReference>
<keyword evidence="2" id="KW-0677">Repeat</keyword>
<dbReference type="PROSITE" id="PS00018">
    <property type="entry name" value="EF_HAND_1"/>
    <property type="match status" value="5"/>
</dbReference>
<dbReference type="PANTHER" id="PTHR34524:SF6">
    <property type="entry name" value="CALCYPHOSINE LIKE"/>
    <property type="match status" value="1"/>
</dbReference>
<feature type="domain" description="EF-hand" evidence="5">
    <location>
        <begin position="125"/>
        <end position="160"/>
    </location>
</feature>
<feature type="domain" description="EF-hand" evidence="5">
    <location>
        <begin position="286"/>
        <end position="321"/>
    </location>
</feature>
<feature type="domain" description="EF-hand" evidence="5">
    <location>
        <begin position="16"/>
        <end position="51"/>
    </location>
</feature>
<sequence>MATLDACQVRVGEAVGDAAELKRLWSALDYNGNGIVSLAETVKFFQQEMPALAHQRPLLRAFKYTTLVDGDGDEWVERHEFPDLLRNALFFCMLYDKFEQLDKDGDHRLSLIEFKAACAAAQLDISPAEAEAQFALADVNGGGEILFDEFCRFAAICRMPVGNQVRSEFTLASTKMAVKEQKKAGQSTGYDNQPDIHTRKFRKVEKEFQAVIADPKRLHAVWRCLDYDGNLIVSLAELDKFVVERYPVLNNKRALMRAYKATTLLDGDGDEWIEAPELPALLRNIVYFNKLSVAFDKIDKDHDHRIDFGEFQAGLAELGLNLPTDEAEQEFESMDSNHGGEVLFDEFCAWAARHACPVDDDVRTTFTEASVEMARKHRSAADASASERARLAREARKRRDAKPKSKYSGVTEQIKRIASKEKSLKLMWRKVDSSADGSVSMRELHRYLSNKFPVLSRKPAMVRAYKHTAGADGSLTFDKFAALLLDLITFHQILDVFEQLDTSGDKQLSQEEFVLGVQRLELNLSSSEAEAAFASRDRDGSGNLSLDEFADFVMSQ</sequence>
<keyword evidence="7" id="KW-1185">Reference proteome</keyword>
<dbReference type="SMART" id="SM00054">
    <property type="entry name" value="EFh"/>
    <property type="match status" value="9"/>
</dbReference>
<gene>
    <name evidence="6" type="ORF">MONBRDRAFT_33323</name>
</gene>
<evidence type="ECO:0000256" key="2">
    <source>
        <dbReference type="ARBA" id="ARBA00022737"/>
    </source>
</evidence>
<dbReference type="PROSITE" id="PS50222">
    <property type="entry name" value="EF_HAND_2"/>
    <property type="match status" value="8"/>
</dbReference>
<evidence type="ECO:0000256" key="1">
    <source>
        <dbReference type="ARBA" id="ARBA00022723"/>
    </source>
</evidence>